<dbReference type="SUPFAM" id="SSF52058">
    <property type="entry name" value="L domain-like"/>
    <property type="match status" value="1"/>
</dbReference>
<gene>
    <name evidence="6" type="ORF">ACHAWU_002965</name>
</gene>
<proteinExistence type="predicted"/>
<keyword evidence="2" id="KW-0677">Repeat</keyword>
<dbReference type="Proteomes" id="UP001530293">
    <property type="component" value="Unassembled WGS sequence"/>
</dbReference>
<keyword evidence="5" id="KW-0732">Signal</keyword>
<feature type="region of interest" description="Disordered" evidence="4">
    <location>
        <begin position="37"/>
        <end position="79"/>
    </location>
</feature>
<keyword evidence="3" id="KW-0472">Membrane</keyword>
<dbReference type="Pfam" id="PF00560">
    <property type="entry name" value="LRR_1"/>
    <property type="match status" value="3"/>
</dbReference>
<keyword evidence="1" id="KW-0433">Leucine-rich repeat</keyword>
<evidence type="ECO:0000313" key="6">
    <source>
        <dbReference type="EMBL" id="KAL3757126.1"/>
    </source>
</evidence>
<dbReference type="Pfam" id="PF13855">
    <property type="entry name" value="LRR_8"/>
    <property type="match status" value="1"/>
</dbReference>
<dbReference type="PANTHER" id="PTHR48054:SF47">
    <property type="entry name" value="OS06G0179800 PROTEIN"/>
    <property type="match status" value="1"/>
</dbReference>
<dbReference type="AlphaFoldDB" id="A0ABD3LZI6"/>
<name>A0ABD3LZI6_9STRA</name>
<feature type="compositionally biased region" description="Basic and acidic residues" evidence="4">
    <location>
        <begin position="47"/>
        <end position="72"/>
    </location>
</feature>
<protein>
    <recommendedName>
        <fullName evidence="8">L domain-like protein</fullName>
    </recommendedName>
</protein>
<feature type="signal peptide" evidence="5">
    <location>
        <begin position="1"/>
        <end position="32"/>
    </location>
</feature>
<keyword evidence="7" id="KW-1185">Reference proteome</keyword>
<organism evidence="6 7">
    <name type="scientific">Discostella pseudostelligera</name>
    <dbReference type="NCBI Taxonomy" id="259834"/>
    <lineage>
        <taxon>Eukaryota</taxon>
        <taxon>Sar</taxon>
        <taxon>Stramenopiles</taxon>
        <taxon>Ochrophyta</taxon>
        <taxon>Bacillariophyta</taxon>
        <taxon>Coscinodiscophyceae</taxon>
        <taxon>Thalassiosirophycidae</taxon>
        <taxon>Stephanodiscales</taxon>
        <taxon>Stephanodiscaceae</taxon>
        <taxon>Discostella</taxon>
    </lineage>
</organism>
<dbReference type="EMBL" id="JALLBG020000273">
    <property type="protein sequence ID" value="KAL3757126.1"/>
    <property type="molecule type" value="Genomic_DNA"/>
</dbReference>
<dbReference type="Gene3D" id="3.80.10.10">
    <property type="entry name" value="Ribonuclease Inhibitor"/>
    <property type="match status" value="2"/>
</dbReference>
<dbReference type="InterPro" id="IPR052592">
    <property type="entry name" value="LRR-RLK"/>
</dbReference>
<evidence type="ECO:0000256" key="5">
    <source>
        <dbReference type="SAM" id="SignalP"/>
    </source>
</evidence>
<dbReference type="FunFam" id="3.80.10.10:FF:000095">
    <property type="entry name" value="LRR receptor-like serine/threonine-protein kinase GSO1"/>
    <property type="match status" value="1"/>
</dbReference>
<evidence type="ECO:0000256" key="4">
    <source>
        <dbReference type="SAM" id="MobiDB-lite"/>
    </source>
</evidence>
<sequence>MTITTMRRKAGSATLLSLGALLATSLSTTTAAIQLNGGGLRRKRTKGHEYKSREQPHLLPRTDRHLADEHDGSSAVDTTPARRFFVPPTHEELDNIDFRELILELNDEMSFSPTFYPTYLTASYSPTPFPETDAPTPFTTSIDCAAPGACANRLLEQIYSVSERVGTVAALDDPTSPQSMARDWIVEECDADVPIDPCTESQIFLNEQRYALAVMYFSLGGEQWTYGSNPTLNKDAGAGVWMTGENFCDWTSEVMGKDGLYSQLICDEFGNVNSLNLQANNMAGPIPPEIGVLVYMTTYISFFNAQTGPIPTSLGLLKGLETFDVESNSMDGVLFQPEYVGAEGMSNIVNFRTSLNGFVGTIPSEIGEWTKLQNLWFAENQITGTLPTEIGNLVDMKALLFYDNMITGTLPTEIGNLKQLEWIDMENNQVSGSIPEVFFTNLELEEVIFKNNRFSGTISPSVGDLSKLTALWLSFNMMTGSIPTELGGLANLKELELQLNKFTGTIPEEFGNLVSIDFLDLEQNQLTGTIPSVIFGSNLGGLRIFYVNNNQLTGTIPANFGQSPRLKDLWMNDNLFTGTLPTISAGEFSFLEELLIQNNDLTGIVDDSICQIRNDTEPGGKLGNFQSDCQPTPGNGAPEIVCTCCTACFE</sequence>
<evidence type="ECO:0000256" key="2">
    <source>
        <dbReference type="ARBA" id="ARBA00022737"/>
    </source>
</evidence>
<evidence type="ECO:0000256" key="3">
    <source>
        <dbReference type="ARBA" id="ARBA00023136"/>
    </source>
</evidence>
<dbReference type="PANTHER" id="PTHR48054">
    <property type="entry name" value="RECEPTOR KINASE-LIKE PROTEIN XA21"/>
    <property type="match status" value="1"/>
</dbReference>
<dbReference type="InterPro" id="IPR032675">
    <property type="entry name" value="LRR_dom_sf"/>
</dbReference>
<dbReference type="InterPro" id="IPR001611">
    <property type="entry name" value="Leu-rich_rpt"/>
</dbReference>
<evidence type="ECO:0000313" key="7">
    <source>
        <dbReference type="Proteomes" id="UP001530293"/>
    </source>
</evidence>
<evidence type="ECO:0000256" key="1">
    <source>
        <dbReference type="ARBA" id="ARBA00022614"/>
    </source>
</evidence>
<evidence type="ECO:0008006" key="8">
    <source>
        <dbReference type="Google" id="ProtNLM"/>
    </source>
</evidence>
<comment type="caution">
    <text evidence="6">The sequence shown here is derived from an EMBL/GenBank/DDBJ whole genome shotgun (WGS) entry which is preliminary data.</text>
</comment>
<feature type="chain" id="PRO_5044855919" description="L domain-like protein" evidence="5">
    <location>
        <begin position="33"/>
        <end position="650"/>
    </location>
</feature>
<accession>A0ABD3LZI6</accession>
<reference evidence="6 7" key="1">
    <citation type="submission" date="2024-10" db="EMBL/GenBank/DDBJ databases">
        <title>Updated reference genomes for cyclostephanoid diatoms.</title>
        <authorList>
            <person name="Roberts W.R."/>
            <person name="Alverson A.J."/>
        </authorList>
    </citation>
    <scope>NUCLEOTIDE SEQUENCE [LARGE SCALE GENOMIC DNA]</scope>
    <source>
        <strain evidence="6 7">AJA232-27</strain>
    </source>
</reference>